<gene>
    <name evidence="2" type="ORF">AC244_27415</name>
</gene>
<name>A0A0L8BII8_ENSAD</name>
<dbReference type="Pfam" id="PF03479">
    <property type="entry name" value="PCC"/>
    <property type="match status" value="1"/>
</dbReference>
<dbReference type="InterPro" id="IPR005175">
    <property type="entry name" value="PPC_dom"/>
</dbReference>
<dbReference type="AlphaFoldDB" id="A0A0L8BII8"/>
<reference evidence="3" key="1">
    <citation type="submission" date="2015-07" db="EMBL/GenBank/DDBJ databases">
        <title>Whole genome sequence of an Ensifer adhaerens strain isolated from a cave pool in the Wind Cave National Park.</title>
        <authorList>
            <person name="Eng W.W.H."/>
            <person name="Gan H.M."/>
            <person name="Barton H.A."/>
            <person name="Savka M.A."/>
        </authorList>
    </citation>
    <scope>NUCLEOTIDE SEQUENCE [LARGE SCALE GENOMIC DNA]</scope>
    <source>
        <strain evidence="3">SD006</strain>
    </source>
</reference>
<accession>A0A0L8BII8</accession>
<evidence type="ECO:0000313" key="3">
    <source>
        <dbReference type="Proteomes" id="UP000037425"/>
    </source>
</evidence>
<dbReference type="Gene3D" id="3.30.1330.80">
    <property type="entry name" value="Hypothetical protein, similar to alpha- acetolactate decarboxylase, domain 2"/>
    <property type="match status" value="2"/>
</dbReference>
<dbReference type="SUPFAM" id="SSF117856">
    <property type="entry name" value="AF0104/ALDC/Ptd012-like"/>
    <property type="match status" value="2"/>
</dbReference>
<feature type="domain" description="PPC" evidence="1">
    <location>
        <begin position="178"/>
        <end position="279"/>
    </location>
</feature>
<sequence>MIQRHISHPGPQSQPRVISQPCSARRLSIRFQPGKSVLEAVAEALGAAGVDSAVIEFDAGKLRPLVYVIPAPSADEAFAAWYSDIRRPDGTARFERVVMSYGRRGEAPFIHCHGIWRHADGFRGAGHLIPHETVFAEEVEATVYALSGAILDQQPDPETNFPLLTPVPNGVAREGGHRAVLVRAKPNTDIHAALEEVASRHGIRNASIHGIGSLVGCDFVDGRQMVSYASELFIREGRIDSGEATIDIGVVGIDAEIFEGEILRGGNVICIACELLIVEA</sequence>
<comment type="caution">
    <text evidence="2">The sequence shown here is derived from an EMBL/GenBank/DDBJ whole genome shotgun (WGS) entry which is preliminary data.</text>
</comment>
<organism evidence="2 3">
    <name type="scientific">Ensifer adhaerens</name>
    <name type="common">Sinorhizobium morelense</name>
    <dbReference type="NCBI Taxonomy" id="106592"/>
    <lineage>
        <taxon>Bacteria</taxon>
        <taxon>Pseudomonadati</taxon>
        <taxon>Pseudomonadota</taxon>
        <taxon>Alphaproteobacteria</taxon>
        <taxon>Hyphomicrobiales</taxon>
        <taxon>Rhizobiaceae</taxon>
        <taxon>Sinorhizobium/Ensifer group</taxon>
        <taxon>Ensifer</taxon>
    </lineage>
</organism>
<dbReference type="PATRIC" id="fig|106592.7.peg.4273"/>
<proteinExistence type="predicted"/>
<evidence type="ECO:0000313" key="2">
    <source>
        <dbReference type="EMBL" id="KOF14369.1"/>
    </source>
</evidence>
<dbReference type="EMBL" id="LGAP01000027">
    <property type="protein sequence ID" value="KOF14369.1"/>
    <property type="molecule type" value="Genomic_DNA"/>
</dbReference>
<protein>
    <recommendedName>
        <fullName evidence="1">PPC domain-containing protein</fullName>
    </recommendedName>
</protein>
<dbReference type="Proteomes" id="UP000037425">
    <property type="component" value="Unassembled WGS sequence"/>
</dbReference>
<evidence type="ECO:0000259" key="1">
    <source>
        <dbReference type="Pfam" id="PF03479"/>
    </source>
</evidence>
<dbReference type="OrthoDB" id="8720942at2"/>